<gene>
    <name evidence="2" type="ORF">QYT958_LOCUS26567</name>
</gene>
<evidence type="ECO:0000313" key="3">
    <source>
        <dbReference type="Proteomes" id="UP000663848"/>
    </source>
</evidence>
<reference evidence="2" key="1">
    <citation type="submission" date="2021-02" db="EMBL/GenBank/DDBJ databases">
        <authorList>
            <person name="Nowell W R."/>
        </authorList>
    </citation>
    <scope>NUCLEOTIDE SEQUENCE</scope>
</reference>
<proteinExistence type="predicted"/>
<dbReference type="Proteomes" id="UP000663848">
    <property type="component" value="Unassembled WGS sequence"/>
</dbReference>
<dbReference type="EMBL" id="CAJOBR010006384">
    <property type="protein sequence ID" value="CAF4842851.1"/>
    <property type="molecule type" value="Genomic_DNA"/>
</dbReference>
<feature type="non-terminal residue" evidence="2">
    <location>
        <position position="1"/>
    </location>
</feature>
<feature type="region of interest" description="Disordered" evidence="1">
    <location>
        <begin position="1"/>
        <end position="21"/>
    </location>
</feature>
<name>A0A821RK41_9BILA</name>
<sequence>MNPLSKILNGNATTPLMPSTGPKSILPVSDWRSGVWEPPYPRIHQGISSTSILYHSIFR</sequence>
<accession>A0A821RK41</accession>
<evidence type="ECO:0000256" key="1">
    <source>
        <dbReference type="SAM" id="MobiDB-lite"/>
    </source>
</evidence>
<protein>
    <submittedName>
        <fullName evidence="2">Uncharacterized protein</fullName>
    </submittedName>
</protein>
<organism evidence="2 3">
    <name type="scientific">Rotaria socialis</name>
    <dbReference type="NCBI Taxonomy" id="392032"/>
    <lineage>
        <taxon>Eukaryota</taxon>
        <taxon>Metazoa</taxon>
        <taxon>Spiralia</taxon>
        <taxon>Gnathifera</taxon>
        <taxon>Rotifera</taxon>
        <taxon>Eurotatoria</taxon>
        <taxon>Bdelloidea</taxon>
        <taxon>Philodinida</taxon>
        <taxon>Philodinidae</taxon>
        <taxon>Rotaria</taxon>
    </lineage>
</organism>
<evidence type="ECO:0000313" key="2">
    <source>
        <dbReference type="EMBL" id="CAF4842851.1"/>
    </source>
</evidence>
<dbReference type="AlphaFoldDB" id="A0A821RK41"/>
<feature type="compositionally biased region" description="Polar residues" evidence="1">
    <location>
        <begin position="8"/>
        <end position="17"/>
    </location>
</feature>
<comment type="caution">
    <text evidence="2">The sequence shown here is derived from an EMBL/GenBank/DDBJ whole genome shotgun (WGS) entry which is preliminary data.</text>
</comment>